<dbReference type="CDD" id="cd02696">
    <property type="entry name" value="MurNAc-LAA"/>
    <property type="match status" value="1"/>
</dbReference>
<proteinExistence type="predicted"/>
<dbReference type="AlphaFoldDB" id="A0A3B0QSA5"/>
<feature type="domain" description="MurNAc-LAA" evidence="2">
    <location>
        <begin position="90"/>
        <end position="247"/>
    </location>
</feature>
<dbReference type="FunFam" id="3.40.630.40:FF:000005">
    <property type="entry name" value="N-acetylmuramoyl-L-alanine amidase (AmiA)"/>
    <property type="match status" value="1"/>
</dbReference>
<dbReference type="EMBL" id="UOEB01000051">
    <property type="protein sequence ID" value="VAV82959.1"/>
    <property type="molecule type" value="Genomic_DNA"/>
</dbReference>
<name>A0A3B0QSA5_9ZZZZ</name>
<dbReference type="PANTHER" id="PTHR30404">
    <property type="entry name" value="N-ACETYLMURAMOYL-L-ALANINE AMIDASE"/>
    <property type="match status" value="1"/>
</dbReference>
<sequence>MQTNIKYLLVSLTFLLTSVVFAQNTADKFVVVLDAGHGGRDPGRPTKYDTEKKIALNIVLKLGKQLEKNNDVKVIYTRKTDVFVDLRVRADIANKADADLFVSVHCNAHHTQAYGTETYVLSLSNTGRNFDIAKAENEVIYLEDDYEKHYEGFDPNSPESLIGLTLMQEDYVEQSILLASLIENNFKNKLKRRSRGIKQISLWVMHNTYMPSVLVETGFITNKHEGKYLSSKKGQTEMANAIKDAILEYKESLNKSFDTSAIVDLSIDDNALSSIYPGVIFKVQIAAGSRKLETKPYNFKGLKGVTLEKIGKGYKYFYGKTSDYDEIQRKKEEALQKGYTSSFIIAYKNGERIKISEALKTPSN</sequence>
<dbReference type="SUPFAM" id="SSF53187">
    <property type="entry name" value="Zn-dependent exopeptidases"/>
    <property type="match status" value="1"/>
</dbReference>
<dbReference type="GO" id="GO:0008745">
    <property type="term" value="F:N-acetylmuramoyl-L-alanine amidase activity"/>
    <property type="evidence" value="ECO:0007669"/>
    <property type="project" value="UniProtKB-EC"/>
</dbReference>
<dbReference type="Pfam" id="PF01520">
    <property type="entry name" value="Amidase_3"/>
    <property type="match status" value="1"/>
</dbReference>
<accession>A0A3B0QSA5</accession>
<organism evidence="3">
    <name type="scientific">hydrothermal vent metagenome</name>
    <dbReference type="NCBI Taxonomy" id="652676"/>
    <lineage>
        <taxon>unclassified sequences</taxon>
        <taxon>metagenomes</taxon>
        <taxon>ecological metagenomes</taxon>
    </lineage>
</organism>
<dbReference type="GO" id="GO:0030288">
    <property type="term" value="C:outer membrane-bounded periplasmic space"/>
    <property type="evidence" value="ECO:0007669"/>
    <property type="project" value="TreeGrafter"/>
</dbReference>
<dbReference type="SMART" id="SM00646">
    <property type="entry name" value="Ami_3"/>
    <property type="match status" value="1"/>
</dbReference>
<keyword evidence="1 3" id="KW-0378">Hydrolase</keyword>
<evidence type="ECO:0000256" key="1">
    <source>
        <dbReference type="ARBA" id="ARBA00022801"/>
    </source>
</evidence>
<dbReference type="InterPro" id="IPR050695">
    <property type="entry name" value="N-acetylmuramoyl_amidase_3"/>
</dbReference>
<evidence type="ECO:0000259" key="2">
    <source>
        <dbReference type="SMART" id="SM00646"/>
    </source>
</evidence>
<dbReference type="GO" id="GO:0009253">
    <property type="term" value="P:peptidoglycan catabolic process"/>
    <property type="evidence" value="ECO:0007669"/>
    <property type="project" value="InterPro"/>
</dbReference>
<reference evidence="3" key="1">
    <citation type="submission" date="2018-06" db="EMBL/GenBank/DDBJ databases">
        <authorList>
            <person name="Zhirakovskaya E."/>
        </authorList>
    </citation>
    <scope>NUCLEOTIDE SEQUENCE</scope>
</reference>
<dbReference type="InterPro" id="IPR002508">
    <property type="entry name" value="MurNAc-LAA_cat"/>
</dbReference>
<dbReference type="PANTHER" id="PTHR30404:SF0">
    <property type="entry name" value="N-ACETYLMURAMOYL-L-ALANINE AMIDASE AMIC"/>
    <property type="match status" value="1"/>
</dbReference>
<dbReference type="EC" id="3.5.1.28" evidence="3"/>
<evidence type="ECO:0000313" key="3">
    <source>
        <dbReference type="EMBL" id="VAV82959.1"/>
    </source>
</evidence>
<protein>
    <submittedName>
        <fullName evidence="3">N-acetylmuramoyl-L-alanine amidase</fullName>
        <ecNumber evidence="3">3.5.1.28</ecNumber>
    </submittedName>
</protein>
<gene>
    <name evidence="3" type="ORF">MNBD_BACTEROID02-668</name>
</gene>
<dbReference type="Gene3D" id="3.40.630.40">
    <property type="entry name" value="Zn-dependent exopeptidases"/>
    <property type="match status" value="1"/>
</dbReference>